<keyword evidence="2" id="KW-1185">Reference proteome</keyword>
<accession>A0ACD2UBU7</accession>
<protein>
    <submittedName>
        <fullName evidence="1">Uncharacterized protein</fullName>
    </submittedName>
</protein>
<gene>
    <name evidence="1" type="ORF">SAMN04488483_4874</name>
</gene>
<comment type="caution">
    <text evidence="1">The sequence shown here is derived from an EMBL/GenBank/DDBJ whole genome shotgun (WGS) entry which is preliminary data.</text>
</comment>
<proteinExistence type="predicted"/>
<evidence type="ECO:0000313" key="2">
    <source>
        <dbReference type="Proteomes" id="UP001158048"/>
    </source>
</evidence>
<sequence length="63" mass="6930">MNLVMSVAGAWEWRQSGRQTIVIDDGSEQHCLFDSLQRRSVEGIARINPAAIESGCEPLCALL</sequence>
<dbReference type="Proteomes" id="UP001158048">
    <property type="component" value="Unassembled WGS sequence"/>
</dbReference>
<organism evidence="1 2">
    <name type="scientific">Pseudomonas helmanticensis</name>
    <dbReference type="NCBI Taxonomy" id="1471381"/>
    <lineage>
        <taxon>Bacteria</taxon>
        <taxon>Pseudomonadati</taxon>
        <taxon>Pseudomonadota</taxon>
        <taxon>Gammaproteobacteria</taxon>
        <taxon>Pseudomonadales</taxon>
        <taxon>Pseudomonadaceae</taxon>
        <taxon>Pseudomonas</taxon>
    </lineage>
</organism>
<reference evidence="1" key="1">
    <citation type="submission" date="2017-05" db="EMBL/GenBank/DDBJ databases">
        <authorList>
            <person name="Varghese N."/>
            <person name="Submissions S."/>
        </authorList>
    </citation>
    <scope>NUCLEOTIDE SEQUENCE</scope>
    <source>
        <strain evidence="1">LMG 28168</strain>
    </source>
</reference>
<evidence type="ECO:0000313" key="1">
    <source>
        <dbReference type="EMBL" id="SMQ29514.1"/>
    </source>
</evidence>
<name>A0ACD2UBU7_9PSED</name>
<dbReference type="EMBL" id="FXUY01000002">
    <property type="protein sequence ID" value="SMQ29514.1"/>
    <property type="molecule type" value="Genomic_DNA"/>
</dbReference>